<dbReference type="Proteomes" id="UP001163321">
    <property type="component" value="Chromosome 12"/>
</dbReference>
<dbReference type="EMBL" id="CM047591">
    <property type="protein sequence ID" value="KAI9919145.1"/>
    <property type="molecule type" value="Genomic_DNA"/>
</dbReference>
<reference evidence="1 2" key="1">
    <citation type="journal article" date="2022" name="bioRxiv">
        <title>The genome of the oomycete Peronosclerospora sorghi, a cosmopolitan pathogen of maize and sorghum, is inflated with dispersed pseudogenes.</title>
        <authorList>
            <person name="Fletcher K."/>
            <person name="Martin F."/>
            <person name="Isakeit T."/>
            <person name="Cavanaugh K."/>
            <person name="Magill C."/>
            <person name="Michelmore R."/>
        </authorList>
    </citation>
    <scope>NUCLEOTIDE SEQUENCE [LARGE SCALE GENOMIC DNA]</scope>
    <source>
        <strain evidence="1">P6</strain>
    </source>
</reference>
<organism evidence="1 2">
    <name type="scientific">Peronosclerospora sorghi</name>
    <dbReference type="NCBI Taxonomy" id="230839"/>
    <lineage>
        <taxon>Eukaryota</taxon>
        <taxon>Sar</taxon>
        <taxon>Stramenopiles</taxon>
        <taxon>Oomycota</taxon>
        <taxon>Peronosporomycetes</taxon>
        <taxon>Peronosporales</taxon>
        <taxon>Peronosporaceae</taxon>
        <taxon>Peronosclerospora</taxon>
    </lineage>
</organism>
<comment type="caution">
    <text evidence="1">The sequence shown here is derived from an EMBL/GenBank/DDBJ whole genome shotgun (WGS) entry which is preliminary data.</text>
</comment>
<gene>
    <name evidence="1" type="ORF">PsorP6_012107</name>
</gene>
<name>A0ACC0WM91_9STRA</name>
<accession>A0ACC0WM91</accession>
<evidence type="ECO:0000313" key="2">
    <source>
        <dbReference type="Proteomes" id="UP001163321"/>
    </source>
</evidence>
<evidence type="ECO:0000313" key="1">
    <source>
        <dbReference type="EMBL" id="KAI9919145.1"/>
    </source>
</evidence>
<keyword evidence="2" id="KW-1185">Reference proteome</keyword>
<sequence length="153" mass="16504">MGLCRQEGHEAHASGDEQRSERGGNAMPRVCAGRVSVKHVLLFWIAVTTLNVRDKYRAPVVRTHRLFVAYAGCHVVVQLVGESEDVDAQATSTSTAVAKTRRSFCLILAASWGGNLSTCAPSSRDATLTSVSEPLGWIRCRGRETESCLAVSS</sequence>
<proteinExistence type="predicted"/>
<protein>
    <submittedName>
        <fullName evidence="1">Uncharacterized protein</fullName>
    </submittedName>
</protein>